<gene>
    <name evidence="10" type="primary">fluC</name>
    <name evidence="10" type="synonym">crcB</name>
    <name evidence="11" type="ORF">SAMN04488544_1367</name>
</gene>
<dbReference type="RefSeq" id="WP_091073792.1">
    <property type="nucleotide sequence ID" value="NZ_LT629799.1"/>
</dbReference>
<comment type="function">
    <text evidence="9 10">Fluoride-specific ion channel. Important for reducing fluoride concentration in the cell, thus reducing its toxicity.</text>
</comment>
<dbReference type="InterPro" id="IPR003691">
    <property type="entry name" value="FluC"/>
</dbReference>
<sequence length="128" mass="12937">MSGLLAAAFVCVAGGGGAAARFVLDGVLRQRLSLAYPLPTTLINLSGSLLLGLLTGLTLGHLVDPHWQLVLGTGLLGGYTTFSTASFEVARLVEERRWVAGTTHALGTVVVSGGLAAGGLALGLVLGR</sequence>
<comment type="similarity">
    <text evidence="7 10">Belongs to the fluoride channel Fluc/FEX (TC 1.A.43) family.</text>
</comment>
<dbReference type="GO" id="GO:0062054">
    <property type="term" value="F:fluoride channel activity"/>
    <property type="evidence" value="ECO:0007669"/>
    <property type="project" value="UniProtKB-UniRule"/>
</dbReference>
<feature type="binding site" evidence="10">
    <location>
        <position position="77"/>
    </location>
    <ligand>
        <name>Na(+)</name>
        <dbReference type="ChEBI" id="CHEBI:29101"/>
        <note>structural</note>
    </ligand>
</feature>
<dbReference type="STRING" id="546874.SAMN04488544_1367"/>
<evidence type="ECO:0000256" key="5">
    <source>
        <dbReference type="ARBA" id="ARBA00023136"/>
    </source>
</evidence>
<proteinExistence type="inferred from homology"/>
<evidence type="ECO:0000256" key="3">
    <source>
        <dbReference type="ARBA" id="ARBA00022692"/>
    </source>
</evidence>
<feature type="transmembrane region" description="Helical" evidence="10">
    <location>
        <begin position="43"/>
        <end position="62"/>
    </location>
</feature>
<feature type="transmembrane region" description="Helical" evidence="10">
    <location>
        <begin position="105"/>
        <end position="126"/>
    </location>
</feature>
<protein>
    <recommendedName>
        <fullName evidence="10">Fluoride-specific ion channel FluC</fullName>
    </recommendedName>
</protein>
<dbReference type="AlphaFoldDB" id="A0A1H2M3Z8"/>
<dbReference type="GO" id="GO:0005886">
    <property type="term" value="C:plasma membrane"/>
    <property type="evidence" value="ECO:0007669"/>
    <property type="project" value="UniProtKB-SubCell"/>
</dbReference>
<evidence type="ECO:0000313" key="12">
    <source>
        <dbReference type="Proteomes" id="UP000198825"/>
    </source>
</evidence>
<evidence type="ECO:0000256" key="2">
    <source>
        <dbReference type="ARBA" id="ARBA00022475"/>
    </source>
</evidence>
<reference evidence="12" key="1">
    <citation type="submission" date="2016-10" db="EMBL/GenBank/DDBJ databases">
        <authorList>
            <person name="Varghese N."/>
            <person name="Submissions S."/>
        </authorList>
    </citation>
    <scope>NUCLEOTIDE SEQUENCE [LARGE SCALE GENOMIC DNA]</scope>
    <source>
        <strain evidence="12">DSM 21743</strain>
    </source>
</reference>
<keyword evidence="10" id="KW-0406">Ion transport</keyword>
<organism evidence="11 12">
    <name type="scientific">Microlunatus sagamiharensis</name>
    <dbReference type="NCBI Taxonomy" id="546874"/>
    <lineage>
        <taxon>Bacteria</taxon>
        <taxon>Bacillati</taxon>
        <taxon>Actinomycetota</taxon>
        <taxon>Actinomycetes</taxon>
        <taxon>Propionibacteriales</taxon>
        <taxon>Propionibacteriaceae</taxon>
        <taxon>Microlunatus</taxon>
    </lineage>
</organism>
<dbReference type="Pfam" id="PF02537">
    <property type="entry name" value="CRCB"/>
    <property type="match status" value="1"/>
</dbReference>
<dbReference type="GO" id="GO:0046872">
    <property type="term" value="F:metal ion binding"/>
    <property type="evidence" value="ECO:0007669"/>
    <property type="project" value="UniProtKB-KW"/>
</dbReference>
<dbReference type="HAMAP" id="MF_00454">
    <property type="entry name" value="FluC"/>
    <property type="match status" value="1"/>
</dbReference>
<dbReference type="EMBL" id="LT629799">
    <property type="protein sequence ID" value="SDU87987.1"/>
    <property type="molecule type" value="Genomic_DNA"/>
</dbReference>
<evidence type="ECO:0000256" key="9">
    <source>
        <dbReference type="ARBA" id="ARBA00049940"/>
    </source>
</evidence>
<evidence type="ECO:0000256" key="7">
    <source>
        <dbReference type="ARBA" id="ARBA00035120"/>
    </source>
</evidence>
<feature type="binding site" evidence="10">
    <location>
        <position position="80"/>
    </location>
    <ligand>
        <name>Na(+)</name>
        <dbReference type="ChEBI" id="CHEBI:29101"/>
        <note>structural</note>
    </ligand>
</feature>
<accession>A0A1H2M3Z8</accession>
<comment type="subcellular location">
    <subcellularLocation>
        <location evidence="1 10">Cell membrane</location>
        <topology evidence="1 10">Multi-pass membrane protein</topology>
    </subcellularLocation>
</comment>
<feature type="transmembrane region" description="Helical" evidence="10">
    <location>
        <begin position="69"/>
        <end position="93"/>
    </location>
</feature>
<keyword evidence="3 10" id="KW-0812">Transmembrane</keyword>
<evidence type="ECO:0000256" key="8">
    <source>
        <dbReference type="ARBA" id="ARBA00035585"/>
    </source>
</evidence>
<evidence type="ECO:0000256" key="6">
    <source>
        <dbReference type="ARBA" id="ARBA00023303"/>
    </source>
</evidence>
<keyword evidence="10" id="KW-0479">Metal-binding</keyword>
<keyword evidence="10" id="KW-0813">Transport</keyword>
<name>A0A1H2M3Z8_9ACTN</name>
<evidence type="ECO:0000256" key="1">
    <source>
        <dbReference type="ARBA" id="ARBA00004651"/>
    </source>
</evidence>
<keyword evidence="10" id="KW-0915">Sodium</keyword>
<keyword evidence="5 10" id="KW-0472">Membrane</keyword>
<dbReference type="Proteomes" id="UP000198825">
    <property type="component" value="Chromosome I"/>
</dbReference>
<comment type="catalytic activity">
    <reaction evidence="8">
        <text>fluoride(in) = fluoride(out)</text>
        <dbReference type="Rhea" id="RHEA:76159"/>
        <dbReference type="ChEBI" id="CHEBI:17051"/>
    </reaction>
    <physiologicalReaction direction="left-to-right" evidence="8">
        <dbReference type="Rhea" id="RHEA:76160"/>
    </physiologicalReaction>
</comment>
<comment type="activity regulation">
    <text evidence="10">Na(+) is not transported, but it plays an essential structural role and its presence is essential for fluoride channel function.</text>
</comment>
<keyword evidence="2 10" id="KW-1003">Cell membrane</keyword>
<dbReference type="GO" id="GO:0140114">
    <property type="term" value="P:cellular detoxification of fluoride"/>
    <property type="evidence" value="ECO:0007669"/>
    <property type="project" value="UniProtKB-UniRule"/>
</dbReference>
<keyword evidence="4 10" id="KW-1133">Transmembrane helix</keyword>
<dbReference type="PANTHER" id="PTHR28259:SF1">
    <property type="entry name" value="FLUORIDE EXPORT PROTEIN 1-RELATED"/>
    <property type="match status" value="1"/>
</dbReference>
<evidence type="ECO:0000313" key="11">
    <source>
        <dbReference type="EMBL" id="SDU87987.1"/>
    </source>
</evidence>
<dbReference type="PANTHER" id="PTHR28259">
    <property type="entry name" value="FLUORIDE EXPORT PROTEIN 1-RELATED"/>
    <property type="match status" value="1"/>
</dbReference>
<keyword evidence="12" id="KW-1185">Reference proteome</keyword>
<keyword evidence="6 10" id="KW-0407">Ion channel</keyword>
<evidence type="ECO:0000256" key="10">
    <source>
        <dbReference type="HAMAP-Rule" id="MF_00454"/>
    </source>
</evidence>
<evidence type="ECO:0000256" key="4">
    <source>
        <dbReference type="ARBA" id="ARBA00022989"/>
    </source>
</evidence>